<sequence length="351" mass="38392">MNAKKRLLLIGAGPTSSLISYNIAKNAKLKNAVDIHVFEKSRGIGGRFSTSRSTKNPDCLADLGAQYLTQNQSNQSMKPYFDTLTQHNLVRPLETSSIPGFRAAPKKSHYACVNGTSSIVKHFFEQAAVKKADIVFDCRVIKISPAASGKVEVTTEKQGIDTFDLVISTMPVPQILQLENSSELISDLDMKRNLSMVKYSTRFALGLFFDDEIRLASSTQPLNFIENDTVLRYWSIENVKRTGSFSGPTSVVVHTSIQYGAANVDVDNLKPQLFEKAVSIIPEAASIPNDSVKSHKWRYSQVLESYAGKPGCINLKDSIFAAGDGFSESGFEGCIYSAEKAVSAIEAALNL</sequence>
<dbReference type="Pfam" id="PF13450">
    <property type="entry name" value="NAD_binding_8"/>
    <property type="match status" value="1"/>
</dbReference>
<evidence type="ECO:0000259" key="1">
    <source>
        <dbReference type="Pfam" id="PF01593"/>
    </source>
</evidence>
<dbReference type="InterPro" id="IPR036188">
    <property type="entry name" value="FAD/NAD-bd_sf"/>
</dbReference>
<dbReference type="PANTHER" id="PTHR23357">
    <property type="entry name" value="RENALASE"/>
    <property type="match status" value="1"/>
</dbReference>
<dbReference type="Gene3D" id="3.90.660.10">
    <property type="match status" value="1"/>
</dbReference>
<dbReference type="Proteomes" id="UP000094527">
    <property type="component" value="Unassembled WGS sequence"/>
</dbReference>
<dbReference type="PANTHER" id="PTHR23357:SF1">
    <property type="entry name" value="RENALASE"/>
    <property type="match status" value="1"/>
</dbReference>
<reference evidence="2 3" key="1">
    <citation type="journal article" date="2016" name="Genome Biol. Evol.">
        <title>Gene Family Evolution Reflects Adaptation to Soil Environmental Stressors in the Genome of the Collembolan Orchesella cincta.</title>
        <authorList>
            <person name="Faddeeva-Vakhrusheva A."/>
            <person name="Derks M.F."/>
            <person name="Anvar S.Y."/>
            <person name="Agamennone V."/>
            <person name="Suring W."/>
            <person name="Smit S."/>
            <person name="van Straalen N.M."/>
            <person name="Roelofs D."/>
        </authorList>
    </citation>
    <scope>NUCLEOTIDE SEQUENCE [LARGE SCALE GENOMIC DNA]</scope>
    <source>
        <tissue evidence="2">Mixed pool</tissue>
    </source>
</reference>
<evidence type="ECO:0000313" key="3">
    <source>
        <dbReference type="Proteomes" id="UP000094527"/>
    </source>
</evidence>
<name>A0A1D2N8Q8_ORCCI</name>
<dbReference type="OMA" id="ICGGDAF"/>
<gene>
    <name evidence="2" type="ORF">Ocin01_05032</name>
</gene>
<protein>
    <submittedName>
        <fullName evidence="2">Renalase</fullName>
    </submittedName>
</protein>
<feature type="domain" description="Amine oxidase" evidence="1">
    <location>
        <begin position="107"/>
        <end position="345"/>
    </location>
</feature>
<dbReference type="EMBL" id="LJIJ01000145">
    <property type="protein sequence ID" value="ODN01643.1"/>
    <property type="molecule type" value="Genomic_DNA"/>
</dbReference>
<dbReference type="InterPro" id="IPR002937">
    <property type="entry name" value="Amino_oxidase"/>
</dbReference>
<dbReference type="Pfam" id="PF01593">
    <property type="entry name" value="Amino_oxidase"/>
    <property type="match status" value="1"/>
</dbReference>
<organism evidence="2 3">
    <name type="scientific">Orchesella cincta</name>
    <name type="common">Springtail</name>
    <name type="synonym">Podura cincta</name>
    <dbReference type="NCBI Taxonomy" id="48709"/>
    <lineage>
        <taxon>Eukaryota</taxon>
        <taxon>Metazoa</taxon>
        <taxon>Ecdysozoa</taxon>
        <taxon>Arthropoda</taxon>
        <taxon>Hexapoda</taxon>
        <taxon>Collembola</taxon>
        <taxon>Entomobryomorpha</taxon>
        <taxon>Entomobryoidea</taxon>
        <taxon>Orchesellidae</taxon>
        <taxon>Orchesellinae</taxon>
        <taxon>Orchesella</taxon>
    </lineage>
</organism>
<dbReference type="AlphaFoldDB" id="A0A1D2N8Q8"/>
<dbReference type="SUPFAM" id="SSF51905">
    <property type="entry name" value="FAD/NAD(P)-binding domain"/>
    <property type="match status" value="1"/>
</dbReference>
<keyword evidence="3" id="KW-1185">Reference proteome</keyword>
<dbReference type="STRING" id="48709.A0A1D2N8Q8"/>
<accession>A0A1D2N8Q8</accession>
<dbReference type="GO" id="GO:0005576">
    <property type="term" value="C:extracellular region"/>
    <property type="evidence" value="ECO:0007669"/>
    <property type="project" value="TreeGrafter"/>
</dbReference>
<proteinExistence type="predicted"/>
<dbReference type="InterPro" id="IPR040174">
    <property type="entry name" value="RNLS"/>
</dbReference>
<evidence type="ECO:0000313" key="2">
    <source>
        <dbReference type="EMBL" id="ODN01643.1"/>
    </source>
</evidence>
<comment type="caution">
    <text evidence="2">The sequence shown here is derived from an EMBL/GenBank/DDBJ whole genome shotgun (WGS) entry which is preliminary data.</text>
</comment>
<dbReference type="GO" id="GO:0016651">
    <property type="term" value="F:oxidoreductase activity, acting on NAD(P)H"/>
    <property type="evidence" value="ECO:0007669"/>
    <property type="project" value="InterPro"/>
</dbReference>
<dbReference type="Gene3D" id="3.50.50.60">
    <property type="entry name" value="FAD/NAD(P)-binding domain"/>
    <property type="match status" value="1"/>
</dbReference>
<dbReference type="OrthoDB" id="2161133at2759"/>